<name>A0A2N9EUC3_FAGSY</name>
<accession>A0A2N9EUC3</accession>
<organism evidence="1">
    <name type="scientific">Fagus sylvatica</name>
    <name type="common">Beechnut</name>
    <dbReference type="NCBI Taxonomy" id="28930"/>
    <lineage>
        <taxon>Eukaryota</taxon>
        <taxon>Viridiplantae</taxon>
        <taxon>Streptophyta</taxon>
        <taxon>Embryophyta</taxon>
        <taxon>Tracheophyta</taxon>
        <taxon>Spermatophyta</taxon>
        <taxon>Magnoliopsida</taxon>
        <taxon>eudicotyledons</taxon>
        <taxon>Gunneridae</taxon>
        <taxon>Pentapetalae</taxon>
        <taxon>rosids</taxon>
        <taxon>fabids</taxon>
        <taxon>Fagales</taxon>
        <taxon>Fagaceae</taxon>
        <taxon>Fagus</taxon>
    </lineage>
</organism>
<gene>
    <name evidence="1" type="ORF">FSB_LOCUS10268</name>
</gene>
<sequence length="169" mass="18414">MEANQAYNQDQHSISPSQHVRVIPNRRSTFLDHLGLVLHTQKRSVIIFDETAFELQRATERVDAEGAELTHCESDAVSAIVSHEVAAALEESVEGVLWACDSWDGEVIVETSSPMAILQAPATNPATPERIMVLTSFRTAPTPIMMDAVESNPSLAPKMAALSHCPLLV</sequence>
<reference evidence="1" key="1">
    <citation type="submission" date="2018-02" db="EMBL/GenBank/DDBJ databases">
        <authorList>
            <person name="Cohen D.B."/>
            <person name="Kent A.D."/>
        </authorList>
    </citation>
    <scope>NUCLEOTIDE SEQUENCE</scope>
</reference>
<protein>
    <submittedName>
        <fullName evidence="1">Uncharacterized protein</fullName>
    </submittedName>
</protein>
<dbReference type="EMBL" id="OIVN01000576">
    <property type="protein sequence ID" value="SPC82386.1"/>
    <property type="molecule type" value="Genomic_DNA"/>
</dbReference>
<dbReference type="AlphaFoldDB" id="A0A2N9EUC3"/>
<evidence type="ECO:0000313" key="1">
    <source>
        <dbReference type="EMBL" id="SPC82386.1"/>
    </source>
</evidence>
<proteinExistence type="predicted"/>